<dbReference type="EC" id="3.4.24.-" evidence="11"/>
<evidence type="ECO:0000313" key="13">
    <source>
        <dbReference type="EMBL" id="KKT80921.1"/>
    </source>
</evidence>
<dbReference type="InterPro" id="IPR008915">
    <property type="entry name" value="Peptidase_M50"/>
</dbReference>
<evidence type="ECO:0000256" key="4">
    <source>
        <dbReference type="ARBA" id="ARBA00022670"/>
    </source>
</evidence>
<sequence>MGTLLILLVLSAIVAFHELGHFLFAKLFNVKVDVFSVGFGPRILSKKFGETEYRIAAIPLGGYVKMVGEELTDSLADNADPRSYTSKVWWQKFLILFAGPAFNFILGIALLFSFYLINGVPKTSNKIAEVVKESPADHAGIKPGDAIIKIDDIPVNNWRDLASKINIDQKNTEIKLEVKRGRSEQITVSVRPELTDQGPKIGVVGEKPVVVYGPREALMESYRASKEMLTLMAGGLKDLFTGKVKFKDAVSGPVGIIDFGKKTSSERGFGGILLFAALISFNLGLINLFPIPVLDGGNIVIVITEAVMRKPLNRRLRAAVQTIGIVLLLALMAFAIFNDIGRLTK</sequence>
<dbReference type="Pfam" id="PF17820">
    <property type="entry name" value="PDZ_6"/>
    <property type="match status" value="1"/>
</dbReference>
<dbReference type="Gene3D" id="2.30.42.10">
    <property type="match status" value="1"/>
</dbReference>
<keyword evidence="4 13" id="KW-0645">Protease</keyword>
<comment type="caution">
    <text evidence="13">The sequence shown here is derived from an EMBL/GenBank/DDBJ whole genome shotgun (WGS) entry which is preliminary data.</text>
</comment>
<name>A0A0G1KAZ5_9BACT</name>
<protein>
    <recommendedName>
        <fullName evidence="11">Zinc metalloprotease</fullName>
        <ecNumber evidence="11">3.4.24.-</ecNumber>
    </recommendedName>
</protein>
<evidence type="ECO:0000256" key="5">
    <source>
        <dbReference type="ARBA" id="ARBA00022692"/>
    </source>
</evidence>
<dbReference type="PROSITE" id="PS50106">
    <property type="entry name" value="PDZ"/>
    <property type="match status" value="1"/>
</dbReference>
<evidence type="ECO:0000256" key="6">
    <source>
        <dbReference type="ARBA" id="ARBA00022801"/>
    </source>
</evidence>
<evidence type="ECO:0000256" key="2">
    <source>
        <dbReference type="ARBA" id="ARBA00004141"/>
    </source>
</evidence>
<dbReference type="GO" id="GO:0016020">
    <property type="term" value="C:membrane"/>
    <property type="evidence" value="ECO:0007669"/>
    <property type="project" value="UniProtKB-SubCell"/>
</dbReference>
<dbReference type="NCBIfam" id="TIGR00054">
    <property type="entry name" value="RIP metalloprotease RseP"/>
    <property type="match status" value="1"/>
</dbReference>
<keyword evidence="9 11" id="KW-0482">Metalloprotease</keyword>
<feature type="transmembrane region" description="Helical" evidence="11">
    <location>
        <begin position="93"/>
        <end position="117"/>
    </location>
</feature>
<evidence type="ECO:0000256" key="10">
    <source>
        <dbReference type="ARBA" id="ARBA00023136"/>
    </source>
</evidence>
<dbReference type="Proteomes" id="UP000034032">
    <property type="component" value="Unassembled WGS sequence"/>
</dbReference>
<evidence type="ECO:0000256" key="7">
    <source>
        <dbReference type="ARBA" id="ARBA00022833"/>
    </source>
</evidence>
<keyword evidence="6 11" id="KW-0378">Hydrolase</keyword>
<dbReference type="InterPro" id="IPR004387">
    <property type="entry name" value="Pept_M50_Zn"/>
</dbReference>
<feature type="transmembrane region" description="Helical" evidence="11">
    <location>
        <begin position="318"/>
        <end position="337"/>
    </location>
</feature>
<keyword evidence="7 11" id="KW-0862">Zinc</keyword>
<keyword evidence="5 11" id="KW-0812">Transmembrane</keyword>
<comment type="subcellular location">
    <subcellularLocation>
        <location evidence="2">Membrane</location>
        <topology evidence="2">Multi-pass membrane protein</topology>
    </subcellularLocation>
</comment>
<dbReference type="Pfam" id="PF02163">
    <property type="entry name" value="Peptidase_M50"/>
    <property type="match status" value="1"/>
</dbReference>
<evidence type="ECO:0000259" key="12">
    <source>
        <dbReference type="PROSITE" id="PS50106"/>
    </source>
</evidence>
<gene>
    <name evidence="13" type="ORF">UW79_C0031G0001</name>
</gene>
<keyword evidence="8 11" id="KW-1133">Transmembrane helix</keyword>
<evidence type="ECO:0000256" key="1">
    <source>
        <dbReference type="ARBA" id="ARBA00001947"/>
    </source>
</evidence>
<feature type="domain" description="PDZ" evidence="12">
    <location>
        <begin position="127"/>
        <end position="182"/>
    </location>
</feature>
<feature type="transmembrane region" description="Helical" evidence="11">
    <location>
        <begin position="269"/>
        <end position="289"/>
    </location>
</feature>
<comment type="cofactor">
    <cofactor evidence="1 11">
        <name>Zn(2+)</name>
        <dbReference type="ChEBI" id="CHEBI:29105"/>
    </cofactor>
</comment>
<evidence type="ECO:0000256" key="8">
    <source>
        <dbReference type="ARBA" id="ARBA00022989"/>
    </source>
</evidence>
<dbReference type="GO" id="GO:0046872">
    <property type="term" value="F:metal ion binding"/>
    <property type="evidence" value="ECO:0007669"/>
    <property type="project" value="UniProtKB-KW"/>
</dbReference>
<evidence type="ECO:0000313" key="14">
    <source>
        <dbReference type="Proteomes" id="UP000034032"/>
    </source>
</evidence>
<dbReference type="PANTHER" id="PTHR42837:SF2">
    <property type="entry name" value="MEMBRANE METALLOPROTEASE ARASP2, CHLOROPLASTIC-RELATED"/>
    <property type="match status" value="1"/>
</dbReference>
<dbReference type="SMART" id="SM00228">
    <property type="entry name" value="PDZ"/>
    <property type="match status" value="1"/>
</dbReference>
<dbReference type="GO" id="GO:0006508">
    <property type="term" value="P:proteolysis"/>
    <property type="evidence" value="ECO:0007669"/>
    <property type="project" value="UniProtKB-KW"/>
</dbReference>
<dbReference type="GO" id="GO:0004222">
    <property type="term" value="F:metalloendopeptidase activity"/>
    <property type="evidence" value="ECO:0007669"/>
    <property type="project" value="InterPro"/>
</dbReference>
<dbReference type="InterPro" id="IPR001478">
    <property type="entry name" value="PDZ"/>
</dbReference>
<proteinExistence type="inferred from homology"/>
<accession>A0A0G1KAZ5</accession>
<keyword evidence="10 11" id="KW-0472">Membrane</keyword>
<evidence type="ECO:0000256" key="11">
    <source>
        <dbReference type="RuleBase" id="RU362031"/>
    </source>
</evidence>
<dbReference type="SUPFAM" id="SSF50156">
    <property type="entry name" value="PDZ domain-like"/>
    <property type="match status" value="1"/>
</dbReference>
<evidence type="ECO:0000256" key="9">
    <source>
        <dbReference type="ARBA" id="ARBA00023049"/>
    </source>
</evidence>
<comment type="similarity">
    <text evidence="3 11">Belongs to the peptidase M50B family.</text>
</comment>
<organism evidence="13 14">
    <name type="scientific">Candidatus Yanofskybacteria bacterium GW2011_GWA2_44_9</name>
    <dbReference type="NCBI Taxonomy" id="1619025"/>
    <lineage>
        <taxon>Bacteria</taxon>
        <taxon>Candidatus Yanofskyibacteriota</taxon>
    </lineage>
</organism>
<evidence type="ECO:0000256" key="3">
    <source>
        <dbReference type="ARBA" id="ARBA00007931"/>
    </source>
</evidence>
<dbReference type="PANTHER" id="PTHR42837">
    <property type="entry name" value="REGULATOR OF SIGMA-E PROTEASE RSEP"/>
    <property type="match status" value="1"/>
</dbReference>
<keyword evidence="11" id="KW-0479">Metal-binding</keyword>
<dbReference type="AlphaFoldDB" id="A0A0G1KAZ5"/>
<dbReference type="EMBL" id="LCJR01000031">
    <property type="protein sequence ID" value="KKT80921.1"/>
    <property type="molecule type" value="Genomic_DNA"/>
</dbReference>
<dbReference type="InterPro" id="IPR036034">
    <property type="entry name" value="PDZ_sf"/>
</dbReference>
<dbReference type="PATRIC" id="fig|1619025.3.peg.968"/>
<reference evidence="13 14" key="1">
    <citation type="journal article" date="2015" name="Nature">
        <title>rRNA introns, odd ribosomes, and small enigmatic genomes across a large radiation of phyla.</title>
        <authorList>
            <person name="Brown C.T."/>
            <person name="Hug L.A."/>
            <person name="Thomas B.C."/>
            <person name="Sharon I."/>
            <person name="Castelle C.J."/>
            <person name="Singh A."/>
            <person name="Wilkins M.J."/>
            <person name="Williams K.H."/>
            <person name="Banfield J.F."/>
        </authorList>
    </citation>
    <scope>NUCLEOTIDE SEQUENCE [LARGE SCALE GENOMIC DNA]</scope>
</reference>
<dbReference type="InterPro" id="IPR041489">
    <property type="entry name" value="PDZ_6"/>
</dbReference>
<dbReference type="CDD" id="cd06163">
    <property type="entry name" value="S2P-M50_PDZ_RseP-like"/>
    <property type="match status" value="1"/>
</dbReference>